<feature type="transmembrane region" description="Helical" evidence="2">
    <location>
        <begin position="34"/>
        <end position="51"/>
    </location>
</feature>
<dbReference type="AlphaFoldDB" id="A0A0A0B7H2"/>
<keyword evidence="2" id="KW-0472">Membrane</keyword>
<evidence type="ECO:0000256" key="1">
    <source>
        <dbReference type="SAM" id="MobiDB-lite"/>
    </source>
</evidence>
<feature type="transmembrane region" description="Helical" evidence="2">
    <location>
        <begin position="271"/>
        <end position="298"/>
    </location>
</feature>
<dbReference type="Proteomes" id="UP000029833">
    <property type="component" value="Unassembled WGS sequence"/>
</dbReference>
<dbReference type="RefSeq" id="WP_141372832.1">
    <property type="nucleotide sequence ID" value="NZ_AXNT01000065.1"/>
</dbReference>
<keyword evidence="2" id="KW-0812">Transmembrane</keyword>
<protein>
    <submittedName>
        <fullName evidence="3">Uncharacterized protein</fullName>
    </submittedName>
</protein>
<feature type="transmembrane region" description="Helical" evidence="2">
    <location>
        <begin position="400"/>
        <end position="419"/>
    </location>
</feature>
<name>A0A0A0B7H2_9CELL</name>
<reference evidence="3 4" key="1">
    <citation type="submission" date="2013-10" db="EMBL/GenBank/DDBJ databases">
        <authorList>
            <person name="Wang G."/>
            <person name="Zhuang W."/>
        </authorList>
    </citation>
    <scope>NUCLEOTIDE SEQUENCE [LARGE SCALE GENOMIC DNA]</scope>
    <source>
        <strain evidence="3 4">DSM 20118</strain>
    </source>
</reference>
<keyword evidence="2" id="KW-1133">Transmembrane helix</keyword>
<sequence length="496" mass="50433">MSMQAVRAQILGGSTTRATTSGTDLGAASRWRTGLGWCVVAVVAVGTGYAVTTSPLLAGAALAAAAAVILVVRAASPAPVFLLTYLALVLLPVLPGFQQRSALQLAALVGVAALGYAGLLRIAHARGVSVGVGGWVVAVPVALGAVTVLLMQRDVPRFALGALMAVNLGVGVLAGRITTAEERRSILVGLTGFAQAMAVIALYEAATGAPLYEFTPFQVHENWQVVFRASALLGHPLILAALLVAVAAAHLVRTDVRPAWNVRSRLWTVGLPLAGAVATSSRSAILMIVLAVAAVLLVRRSRDGRYGRGVAALALTATGAVLLMSLRDPTSALGKRLAELSASAEAVRISGLEVVRSITTGVEVVVGGGFGSVPAEASTGATAAVFGTVDNQFLTAYADFGLVGAVGLVLMVATVLLSIRRPGYGPATRMVFVGAVPIIVAMAFCDALAWPALSMIFAYALGVASVPDVPAAADERPEEGAARTRAAAPSAPVTTT</sequence>
<evidence type="ECO:0000313" key="4">
    <source>
        <dbReference type="Proteomes" id="UP000029833"/>
    </source>
</evidence>
<feature type="transmembrane region" description="Helical" evidence="2">
    <location>
        <begin position="57"/>
        <end position="90"/>
    </location>
</feature>
<accession>A0A0A0B7H2</accession>
<keyword evidence="4" id="KW-1185">Reference proteome</keyword>
<comment type="caution">
    <text evidence="3">The sequence shown here is derived from an EMBL/GenBank/DDBJ whole genome shotgun (WGS) entry which is preliminary data.</text>
</comment>
<feature type="compositionally biased region" description="Low complexity" evidence="1">
    <location>
        <begin position="483"/>
        <end position="496"/>
    </location>
</feature>
<feature type="transmembrane region" description="Helical" evidence="2">
    <location>
        <begin position="158"/>
        <end position="179"/>
    </location>
</feature>
<feature type="transmembrane region" description="Helical" evidence="2">
    <location>
        <begin position="102"/>
        <end position="120"/>
    </location>
</feature>
<evidence type="ECO:0000256" key="2">
    <source>
        <dbReference type="SAM" id="Phobius"/>
    </source>
</evidence>
<feature type="region of interest" description="Disordered" evidence="1">
    <location>
        <begin position="474"/>
        <end position="496"/>
    </location>
</feature>
<feature type="transmembrane region" description="Helical" evidence="2">
    <location>
        <begin position="225"/>
        <end position="251"/>
    </location>
</feature>
<feature type="transmembrane region" description="Helical" evidence="2">
    <location>
        <begin position="132"/>
        <end position="151"/>
    </location>
</feature>
<dbReference type="EMBL" id="AXNT01000065">
    <property type="protein sequence ID" value="KGM02112.1"/>
    <property type="molecule type" value="Genomic_DNA"/>
</dbReference>
<feature type="transmembrane region" description="Helical" evidence="2">
    <location>
        <begin position="431"/>
        <end position="460"/>
    </location>
</feature>
<dbReference type="STRING" id="1408250.Q760_15355"/>
<feature type="transmembrane region" description="Helical" evidence="2">
    <location>
        <begin position="310"/>
        <end position="327"/>
    </location>
</feature>
<evidence type="ECO:0000313" key="3">
    <source>
        <dbReference type="EMBL" id="KGM02112.1"/>
    </source>
</evidence>
<organism evidence="3 4">
    <name type="scientific">Cellulomonas cellasea DSM 20118</name>
    <dbReference type="NCBI Taxonomy" id="1408250"/>
    <lineage>
        <taxon>Bacteria</taxon>
        <taxon>Bacillati</taxon>
        <taxon>Actinomycetota</taxon>
        <taxon>Actinomycetes</taxon>
        <taxon>Micrococcales</taxon>
        <taxon>Cellulomonadaceae</taxon>
        <taxon>Cellulomonas</taxon>
    </lineage>
</organism>
<proteinExistence type="predicted"/>
<gene>
    <name evidence="3" type="ORF">Q760_15355</name>
</gene>
<feature type="transmembrane region" description="Helical" evidence="2">
    <location>
        <begin position="185"/>
        <end position="205"/>
    </location>
</feature>